<name>A0A8S3YAC8_PARAO</name>
<comment type="caution">
    <text evidence="2">The sequence shown here is derived from an EMBL/GenBank/DDBJ whole genome shotgun (WGS) entry which is preliminary data.</text>
</comment>
<evidence type="ECO:0000313" key="2">
    <source>
        <dbReference type="EMBL" id="CAG5057895.1"/>
    </source>
</evidence>
<sequence>MANRRIFPGYTQREYAEMHLIYGEAGQSSRAAATLYRERFPDRRHPHHEMFTRVHNSYMEGRLPGQRGGGRPQVVDEDIVLQEREQDPTTSVRAIQGRTGIPKSTVHSVLKRYGYHPFHVRRVQTLLTRDYLPRVQFCRRML</sequence>
<dbReference type="Proteomes" id="UP000691718">
    <property type="component" value="Unassembled WGS sequence"/>
</dbReference>
<dbReference type="Pfam" id="PF16087">
    <property type="entry name" value="DUF4817"/>
    <property type="match status" value="1"/>
</dbReference>
<feature type="domain" description="DUF4817" evidence="1">
    <location>
        <begin position="13"/>
        <end position="54"/>
    </location>
</feature>
<evidence type="ECO:0000259" key="1">
    <source>
        <dbReference type="Pfam" id="PF16087"/>
    </source>
</evidence>
<organism evidence="2 3">
    <name type="scientific">Parnassius apollo</name>
    <name type="common">Apollo butterfly</name>
    <name type="synonym">Papilio apollo</name>
    <dbReference type="NCBI Taxonomy" id="110799"/>
    <lineage>
        <taxon>Eukaryota</taxon>
        <taxon>Metazoa</taxon>
        <taxon>Ecdysozoa</taxon>
        <taxon>Arthropoda</taxon>
        <taxon>Hexapoda</taxon>
        <taxon>Insecta</taxon>
        <taxon>Pterygota</taxon>
        <taxon>Neoptera</taxon>
        <taxon>Endopterygota</taxon>
        <taxon>Lepidoptera</taxon>
        <taxon>Glossata</taxon>
        <taxon>Ditrysia</taxon>
        <taxon>Papilionoidea</taxon>
        <taxon>Papilionidae</taxon>
        <taxon>Parnassiinae</taxon>
        <taxon>Parnassini</taxon>
        <taxon>Parnassius</taxon>
        <taxon>Parnassius</taxon>
    </lineage>
</organism>
<accession>A0A8S3YAC8</accession>
<dbReference type="PANTHER" id="PTHR47326:SF1">
    <property type="entry name" value="HTH PSQ-TYPE DOMAIN-CONTAINING PROTEIN"/>
    <property type="match status" value="1"/>
</dbReference>
<reference evidence="2" key="1">
    <citation type="submission" date="2021-04" db="EMBL/GenBank/DDBJ databases">
        <authorList>
            <person name="Tunstrom K."/>
        </authorList>
    </citation>
    <scope>NUCLEOTIDE SEQUENCE</scope>
</reference>
<protein>
    <submittedName>
        <fullName evidence="2">(apollo) hypothetical protein</fullName>
    </submittedName>
</protein>
<proteinExistence type="predicted"/>
<keyword evidence="3" id="KW-1185">Reference proteome</keyword>
<dbReference type="EMBL" id="CAJQZP010001641">
    <property type="protein sequence ID" value="CAG5057895.1"/>
    <property type="molecule type" value="Genomic_DNA"/>
</dbReference>
<dbReference type="AlphaFoldDB" id="A0A8S3YAC8"/>
<dbReference type="OrthoDB" id="7902892at2759"/>
<dbReference type="PANTHER" id="PTHR47326">
    <property type="entry name" value="TRANSPOSABLE ELEMENT TC3 TRANSPOSASE-LIKE PROTEIN"/>
    <property type="match status" value="1"/>
</dbReference>
<evidence type="ECO:0000313" key="3">
    <source>
        <dbReference type="Proteomes" id="UP000691718"/>
    </source>
</evidence>
<gene>
    <name evidence="2" type="ORF">PAPOLLO_LOCUS27380</name>
</gene>
<dbReference type="InterPro" id="IPR032135">
    <property type="entry name" value="DUF4817"/>
</dbReference>